<keyword evidence="2" id="KW-0479">Metal-binding</keyword>
<evidence type="ECO:0000256" key="5">
    <source>
        <dbReference type="PIRNR" id="PIRNR038994"/>
    </source>
</evidence>
<evidence type="ECO:0000256" key="4">
    <source>
        <dbReference type="ARBA" id="ARBA00023277"/>
    </source>
</evidence>
<evidence type="ECO:0000313" key="8">
    <source>
        <dbReference type="Proteomes" id="UP000078447"/>
    </source>
</evidence>
<dbReference type="SUPFAM" id="SSF51338">
    <property type="entry name" value="Composite domain of metallo-dependent hydrolases"/>
    <property type="match status" value="1"/>
</dbReference>
<dbReference type="Gene3D" id="3.20.20.140">
    <property type="entry name" value="Metal-dependent hydrolases"/>
    <property type="match status" value="1"/>
</dbReference>
<dbReference type="RefSeq" id="WP_028106977.1">
    <property type="nucleotide sequence ID" value="NZ_LVVL01000015.1"/>
</dbReference>
<dbReference type="InterPro" id="IPR011059">
    <property type="entry name" value="Metal-dep_hydrolase_composite"/>
</dbReference>
<dbReference type="SUPFAM" id="SSF51556">
    <property type="entry name" value="Metallo-dependent hydrolases"/>
    <property type="match status" value="1"/>
</dbReference>
<evidence type="ECO:0000313" key="7">
    <source>
        <dbReference type="EMBL" id="OAN12202.1"/>
    </source>
</evidence>
<dbReference type="NCBIfam" id="TIGR00221">
    <property type="entry name" value="nagA"/>
    <property type="match status" value="1"/>
</dbReference>
<accession>A0ABX2V6F2</accession>
<evidence type="ECO:0000256" key="3">
    <source>
        <dbReference type="ARBA" id="ARBA00022801"/>
    </source>
</evidence>
<gene>
    <name evidence="7" type="ORF">A3783_11690</name>
</gene>
<evidence type="ECO:0000256" key="1">
    <source>
        <dbReference type="ARBA" id="ARBA00010716"/>
    </source>
</evidence>
<dbReference type="Pfam" id="PF01979">
    <property type="entry name" value="Amidohydro_1"/>
    <property type="match status" value="1"/>
</dbReference>
<comment type="caution">
    <text evidence="7">The sequence shown here is derived from an EMBL/GenBank/DDBJ whole genome shotgun (WGS) entry which is preliminary data.</text>
</comment>
<sequence length="382" mass="42113">MTSIIHAEIYTGQTIIHDGYIRFDHVIEEIGEMTEYIPREETVIDLKGKRLIPGMIDIHVHGGYDVDTMDASRDGLIRFSEAMLAEGVTSFFATTITQDWDQITKALEVAEEVIASRQTTVEGIHLEGPFINPDYAGAQPLEHIVEPSVEQFLNWQQASGNQIKLVTYAPERPGARAFEAAVRETGAIPSAGHTDATFEQNRSGAVTHGTHLYNQMRALHHREPGTVGYCLLERTVFAEIIPDGIHSSKEMVEFAYRMKGPERLTVITDAMRAKGLADGEYELGGQAVYVKDGAARLATGNLAGSVLTMDQALRNIIAFTGCSLEQAVQMTSVNQAEEFGLTQKGRLEQGKDADFVVLSPDLEVEQTIHRGTIHQFRGQEGE</sequence>
<reference evidence="7 8" key="1">
    <citation type="submission" date="2016-03" db="EMBL/GenBank/DDBJ databases">
        <authorList>
            <person name="Cho S.-Y."/>
            <person name="Lim S."/>
            <person name="Kim H."/>
            <person name="Soh E.H."/>
            <person name="Moon J.S."/>
        </authorList>
    </citation>
    <scope>NUCLEOTIDE SEQUENCE [LARGE SCALE GENOMIC DNA]</scope>
    <source>
        <strain evidence="7 8">KCTC 3810</strain>
    </source>
</reference>
<organism evidence="7 8">
    <name type="scientific">Exiguobacterium undae</name>
    <dbReference type="NCBI Taxonomy" id="169177"/>
    <lineage>
        <taxon>Bacteria</taxon>
        <taxon>Bacillati</taxon>
        <taxon>Bacillota</taxon>
        <taxon>Bacilli</taxon>
        <taxon>Bacillales</taxon>
        <taxon>Bacillales Family XII. Incertae Sedis</taxon>
        <taxon>Exiguobacterium</taxon>
    </lineage>
</organism>
<evidence type="ECO:0000259" key="6">
    <source>
        <dbReference type="Pfam" id="PF01979"/>
    </source>
</evidence>
<dbReference type="Proteomes" id="UP000078447">
    <property type="component" value="Unassembled WGS sequence"/>
</dbReference>
<dbReference type="EMBL" id="LVVL01000015">
    <property type="protein sequence ID" value="OAN12202.1"/>
    <property type="molecule type" value="Genomic_DNA"/>
</dbReference>
<keyword evidence="8" id="KW-1185">Reference proteome</keyword>
<protein>
    <submittedName>
        <fullName evidence="7">N-acetylglucosamine-6-phosphate deacetylase</fullName>
    </submittedName>
</protein>
<evidence type="ECO:0000256" key="2">
    <source>
        <dbReference type="ARBA" id="ARBA00022723"/>
    </source>
</evidence>
<keyword evidence="3 5" id="KW-0378">Hydrolase</keyword>
<dbReference type="PIRSF" id="PIRSF038994">
    <property type="entry name" value="NagA"/>
    <property type="match status" value="1"/>
</dbReference>
<dbReference type="InterPro" id="IPR006680">
    <property type="entry name" value="Amidohydro-rel"/>
</dbReference>
<name>A0ABX2V6F2_9BACL</name>
<dbReference type="InterPro" id="IPR003764">
    <property type="entry name" value="GlcNAc_6-P_deAcase"/>
</dbReference>
<dbReference type="CDD" id="cd00854">
    <property type="entry name" value="NagA"/>
    <property type="match status" value="1"/>
</dbReference>
<dbReference type="PANTHER" id="PTHR11113">
    <property type="entry name" value="N-ACETYLGLUCOSAMINE-6-PHOSPHATE DEACETYLASE"/>
    <property type="match status" value="1"/>
</dbReference>
<keyword evidence="4 5" id="KW-0119">Carbohydrate metabolism</keyword>
<dbReference type="InterPro" id="IPR032466">
    <property type="entry name" value="Metal_Hydrolase"/>
</dbReference>
<feature type="domain" description="Amidohydrolase-related" evidence="6">
    <location>
        <begin position="51"/>
        <end position="372"/>
    </location>
</feature>
<dbReference type="PANTHER" id="PTHR11113:SF14">
    <property type="entry name" value="N-ACETYLGLUCOSAMINE-6-PHOSPHATE DEACETYLASE"/>
    <property type="match status" value="1"/>
</dbReference>
<dbReference type="Gene3D" id="2.30.40.10">
    <property type="entry name" value="Urease, subunit C, domain 1"/>
    <property type="match status" value="1"/>
</dbReference>
<comment type="similarity">
    <text evidence="1 5">Belongs to the metallo-dependent hydrolases superfamily. NagA family.</text>
</comment>
<proteinExistence type="inferred from homology"/>